<evidence type="ECO:0000313" key="1">
    <source>
        <dbReference type="EMBL" id="OAA69958.1"/>
    </source>
</evidence>
<dbReference type="STRING" id="1081108.A0A168BD64"/>
<evidence type="ECO:0000313" key="2">
    <source>
        <dbReference type="Proteomes" id="UP000076881"/>
    </source>
</evidence>
<dbReference type="Proteomes" id="UP000076881">
    <property type="component" value="Unassembled WGS sequence"/>
</dbReference>
<keyword evidence="2" id="KW-1185">Reference proteome</keyword>
<dbReference type="OrthoDB" id="20872at2759"/>
<dbReference type="AlphaFoldDB" id="A0A168BD64"/>
<dbReference type="PANTHER" id="PTHR42345:SF2">
    <property type="entry name" value="HELICASE-LIKE PROTEIN"/>
    <property type="match status" value="1"/>
</dbReference>
<comment type="caution">
    <text evidence="1">The sequence shown here is derived from an EMBL/GenBank/DDBJ whole genome shotgun (WGS) entry which is preliminary data.</text>
</comment>
<gene>
    <name evidence="1" type="ORF">LEL_09774</name>
</gene>
<name>A0A168BD64_CORDF</name>
<dbReference type="EMBL" id="AZHF01000010">
    <property type="protein sequence ID" value="OAA69958.1"/>
    <property type="molecule type" value="Genomic_DNA"/>
</dbReference>
<dbReference type="PANTHER" id="PTHR42345">
    <property type="entry name" value="TPR_REGION DOMAIN-CONTAINING PROTEIN"/>
    <property type="match status" value="1"/>
</dbReference>
<proteinExistence type="predicted"/>
<accession>A0A168BD64</accession>
<protein>
    <submittedName>
        <fullName evidence="1">Uncharacterized protein</fullName>
    </submittedName>
</protein>
<reference evidence="1 2" key="1">
    <citation type="journal article" date="2016" name="Genome Biol. Evol.">
        <title>Divergent and convergent evolution of fungal pathogenicity.</title>
        <authorList>
            <person name="Shang Y."/>
            <person name="Xiao G."/>
            <person name="Zheng P."/>
            <person name="Cen K."/>
            <person name="Zhan S."/>
            <person name="Wang C."/>
        </authorList>
    </citation>
    <scope>NUCLEOTIDE SEQUENCE [LARGE SCALE GENOMIC DNA]</scope>
    <source>
        <strain evidence="1 2">RCEF 1005</strain>
    </source>
</reference>
<organism evidence="1 2">
    <name type="scientific">Akanthomyces lecanii RCEF 1005</name>
    <dbReference type="NCBI Taxonomy" id="1081108"/>
    <lineage>
        <taxon>Eukaryota</taxon>
        <taxon>Fungi</taxon>
        <taxon>Dikarya</taxon>
        <taxon>Ascomycota</taxon>
        <taxon>Pezizomycotina</taxon>
        <taxon>Sordariomycetes</taxon>
        <taxon>Hypocreomycetidae</taxon>
        <taxon>Hypocreales</taxon>
        <taxon>Cordycipitaceae</taxon>
        <taxon>Akanthomyces</taxon>
        <taxon>Cordyceps confragosa</taxon>
    </lineage>
</organism>
<sequence>MALPIRSRPSASDPNASYDDTGAIAVTDTTHRPNSVAYKVSLCGVSGVKELSETQPAFHKAFERRFLPEKLLGISEKFLEMDVEADPSYVGCYPGSVSVSGFGREVTYWKHIRSNTGKEAPAEPIWRTATNRPGLDGKFILQTFMKRQQGLGDDWTEKKGYDQVSELVLRKEYHWMNPEERFKVRHQISDLLAAMATTPVLSFETVGSVSTLVHFDRVGTGFGFVDLMYQLLKAKEVLLRMEKSPRSWYGGISNRILSDLIMADLWTANFEPSGETTFVPTKSTLYQQFDGLLRFVKEMHWPFEVEVRDAVHQLRIANPAQMSYEMSSWDWVNGMVFPGAFFTLGIVGAITSMSPSLRGKGKVLGTTVSVRRGNFGVLYADTSYWSSRSIIGKVLAPMASARPTEKKIKTKCIGGWVGPCLSATFVEGATHIPDSTFGIIVSVDSLPTASSYLQMGESSKLEQNVPGNMSVWIEPTLPPSATDSAKLTAVRLTRTSTLVNNQPTGNEAVSYQVHLDFQLTKTTSTVSATLKTNSIFIAAPPCRGQHRISLQDASKYRFHTLHIEELAEDEDAPPDKRNEAAIIVINTNGAHASEAYARAWCSEEGKDAVVWKRKEAKCCFKCALMLASKDGLGVGVVIIC</sequence>